<evidence type="ECO:0000256" key="6">
    <source>
        <dbReference type="ARBA" id="ARBA00022917"/>
    </source>
</evidence>
<keyword evidence="5 11" id="KW-0067">ATP-binding</keyword>
<dbReference type="Gene3D" id="3.40.50.620">
    <property type="entry name" value="HUPs"/>
    <property type="match status" value="1"/>
</dbReference>
<reference evidence="12" key="1">
    <citation type="submission" date="2022-11" db="EMBL/GenBank/DDBJ databases">
        <authorList>
            <person name="Kikuchi T."/>
        </authorList>
    </citation>
    <scope>NUCLEOTIDE SEQUENCE</scope>
    <source>
        <strain evidence="12">PS1010</strain>
    </source>
</reference>
<protein>
    <recommendedName>
        <fullName evidence="2 11">Tyrosine--tRNA ligase</fullName>
        <ecNumber evidence="2 11">6.1.1.1</ecNumber>
    </recommendedName>
    <alternativeName>
        <fullName evidence="9 11">Tyrosyl-tRNA synthetase</fullName>
    </alternativeName>
</protein>
<evidence type="ECO:0000256" key="1">
    <source>
        <dbReference type="ARBA" id="ARBA00004173"/>
    </source>
</evidence>
<evidence type="ECO:0000256" key="3">
    <source>
        <dbReference type="ARBA" id="ARBA00022598"/>
    </source>
</evidence>
<dbReference type="SUPFAM" id="SSF52374">
    <property type="entry name" value="Nucleotidylyl transferase"/>
    <property type="match status" value="1"/>
</dbReference>
<keyword evidence="6 11" id="KW-0648">Protein biosynthesis</keyword>
<comment type="subcellular location">
    <subcellularLocation>
        <location evidence="1">Mitochondrion</location>
    </subcellularLocation>
</comment>
<dbReference type="InterPro" id="IPR001412">
    <property type="entry name" value="aa-tRNA-synth_I_CS"/>
</dbReference>
<dbReference type="EC" id="6.1.1.1" evidence="2 11"/>
<evidence type="ECO:0000256" key="11">
    <source>
        <dbReference type="RuleBase" id="RU361234"/>
    </source>
</evidence>
<dbReference type="GO" id="GO:0005829">
    <property type="term" value="C:cytosol"/>
    <property type="evidence" value="ECO:0007669"/>
    <property type="project" value="TreeGrafter"/>
</dbReference>
<accession>A0A9P1N5B5</accession>
<dbReference type="PRINTS" id="PR01040">
    <property type="entry name" value="TRNASYNTHTYR"/>
</dbReference>
<evidence type="ECO:0000256" key="7">
    <source>
        <dbReference type="ARBA" id="ARBA00023128"/>
    </source>
</evidence>
<name>A0A9P1N5B5_9PELO</name>
<sequence length="519" mass="58447">MSKSIGKRKLHSFVDYVKDLHARNLLRNSFPSDLGTKFNDELSSLPPYAYAGFDPTAESLHVGNLLILTNLLRVQQFGIQPIALIGGATARIGDPSGRTTERNTISEDIVENNAKSVTNQVLSIFENATDQKPIIVNNYEWFGNMGMIDYLRNCKKMQLGEMLRMGAVKSRMESGISFTEFSYQTMQAYDWYMLDNKYGCRFQLGGSDQLGHLDFGAHNIKRLTNHFAAGVCLPLLVDSAGNKLGKSVGGGSLWLDSKKTSPYHFYQYFTQLHDDKAEELLLQLSLRSIDEVTGIVKEHRNSLGKRVAQIEIAEEVTKLVHGKIGLDSAKRCTNALFGGKNADFSNLQKDEILQLFGTTVDLRNVETIGQLADLTRTDKVKGSELMKKGAFSVNGMKKLDPAEKLDNSHHLPNNPGLTLVCWGKRKYQLSAPYLYMSGAAHSKLQKLVLSTYRDFLRASRNQHPSIRTHIRQEFRASATRFDKSEVLIIEHFLRRSQRQLETIRKGQIEKISVVENHKN</sequence>
<keyword evidence="4 11" id="KW-0547">Nucleotide-binding</keyword>
<dbReference type="FunFam" id="1.10.240.10:FF:000001">
    <property type="entry name" value="Tyrosine--tRNA ligase"/>
    <property type="match status" value="1"/>
</dbReference>
<keyword evidence="7" id="KW-0496">Mitochondrion</keyword>
<evidence type="ECO:0000313" key="13">
    <source>
        <dbReference type="Proteomes" id="UP001152747"/>
    </source>
</evidence>
<keyword evidence="13" id="KW-1185">Reference proteome</keyword>
<dbReference type="GO" id="GO:0006437">
    <property type="term" value="P:tyrosyl-tRNA aminoacylation"/>
    <property type="evidence" value="ECO:0007669"/>
    <property type="project" value="InterPro"/>
</dbReference>
<evidence type="ECO:0000313" key="12">
    <source>
        <dbReference type="EMBL" id="CAI5448541.1"/>
    </source>
</evidence>
<evidence type="ECO:0000256" key="8">
    <source>
        <dbReference type="ARBA" id="ARBA00023146"/>
    </source>
</evidence>
<proteinExistence type="inferred from homology"/>
<dbReference type="Proteomes" id="UP001152747">
    <property type="component" value="Unassembled WGS sequence"/>
</dbReference>
<evidence type="ECO:0000256" key="4">
    <source>
        <dbReference type="ARBA" id="ARBA00022741"/>
    </source>
</evidence>
<evidence type="ECO:0000256" key="5">
    <source>
        <dbReference type="ARBA" id="ARBA00022840"/>
    </source>
</evidence>
<comment type="similarity">
    <text evidence="11">Belongs to the class-I aminoacyl-tRNA synthetase family.</text>
</comment>
<evidence type="ECO:0000256" key="10">
    <source>
        <dbReference type="ARBA" id="ARBA00048248"/>
    </source>
</evidence>
<dbReference type="OrthoDB" id="337870at2759"/>
<comment type="catalytic activity">
    <reaction evidence="10 11">
        <text>tRNA(Tyr) + L-tyrosine + ATP = L-tyrosyl-tRNA(Tyr) + AMP + diphosphate + H(+)</text>
        <dbReference type="Rhea" id="RHEA:10220"/>
        <dbReference type="Rhea" id="RHEA-COMP:9706"/>
        <dbReference type="Rhea" id="RHEA-COMP:9707"/>
        <dbReference type="ChEBI" id="CHEBI:15378"/>
        <dbReference type="ChEBI" id="CHEBI:30616"/>
        <dbReference type="ChEBI" id="CHEBI:33019"/>
        <dbReference type="ChEBI" id="CHEBI:58315"/>
        <dbReference type="ChEBI" id="CHEBI:78442"/>
        <dbReference type="ChEBI" id="CHEBI:78536"/>
        <dbReference type="ChEBI" id="CHEBI:456215"/>
        <dbReference type="EC" id="6.1.1.1"/>
    </reaction>
</comment>
<dbReference type="PROSITE" id="PS00178">
    <property type="entry name" value="AA_TRNA_LIGASE_I"/>
    <property type="match status" value="1"/>
</dbReference>
<keyword evidence="8 11" id="KW-0030">Aminoacyl-tRNA synthetase</keyword>
<dbReference type="GO" id="GO:0034553">
    <property type="term" value="P:mitochondrial respiratory chain complex II assembly"/>
    <property type="evidence" value="ECO:0007669"/>
    <property type="project" value="InterPro"/>
</dbReference>
<dbReference type="InterPro" id="IPR045295">
    <property type="entry name" value="Complex1_LYR_SDHAF1_LYRM8"/>
</dbReference>
<gene>
    <name evidence="12" type="ORF">CAMP_LOCUS11178</name>
</gene>
<evidence type="ECO:0000256" key="2">
    <source>
        <dbReference type="ARBA" id="ARBA00013160"/>
    </source>
</evidence>
<dbReference type="Gene3D" id="1.10.240.10">
    <property type="entry name" value="Tyrosyl-Transfer RNA Synthetase"/>
    <property type="match status" value="1"/>
</dbReference>
<dbReference type="GO" id="GO:0005524">
    <property type="term" value="F:ATP binding"/>
    <property type="evidence" value="ECO:0007669"/>
    <property type="project" value="UniProtKB-KW"/>
</dbReference>
<dbReference type="AlphaFoldDB" id="A0A9P1N5B5"/>
<dbReference type="InterPro" id="IPR024088">
    <property type="entry name" value="Tyr-tRNA-ligase_bac-type"/>
</dbReference>
<comment type="caution">
    <text evidence="12">The sequence shown here is derived from an EMBL/GenBank/DDBJ whole genome shotgun (WGS) entry which is preliminary data.</text>
</comment>
<dbReference type="InterPro" id="IPR002307">
    <property type="entry name" value="Tyr-tRNA-ligase"/>
</dbReference>
<dbReference type="PANTHER" id="PTHR11766">
    <property type="entry name" value="TYROSYL-TRNA SYNTHETASE"/>
    <property type="match status" value="1"/>
</dbReference>
<dbReference type="GO" id="GO:0005739">
    <property type="term" value="C:mitochondrion"/>
    <property type="evidence" value="ECO:0007669"/>
    <property type="project" value="UniProtKB-SubCell"/>
</dbReference>
<dbReference type="CDD" id="cd00805">
    <property type="entry name" value="TyrRS_core"/>
    <property type="match status" value="1"/>
</dbReference>
<dbReference type="CDD" id="cd20268">
    <property type="entry name" value="Complex1_LYR_SDHAF1_LYRM8"/>
    <property type="match status" value="1"/>
</dbReference>
<keyword evidence="3 11" id="KW-0436">Ligase</keyword>
<dbReference type="Pfam" id="PF00579">
    <property type="entry name" value="tRNA-synt_1b"/>
    <property type="match status" value="1"/>
</dbReference>
<dbReference type="EMBL" id="CANHGI010000004">
    <property type="protein sequence ID" value="CAI5448541.1"/>
    <property type="molecule type" value="Genomic_DNA"/>
</dbReference>
<organism evidence="12 13">
    <name type="scientific">Caenorhabditis angaria</name>
    <dbReference type="NCBI Taxonomy" id="860376"/>
    <lineage>
        <taxon>Eukaryota</taxon>
        <taxon>Metazoa</taxon>
        <taxon>Ecdysozoa</taxon>
        <taxon>Nematoda</taxon>
        <taxon>Chromadorea</taxon>
        <taxon>Rhabditida</taxon>
        <taxon>Rhabditina</taxon>
        <taxon>Rhabditomorpha</taxon>
        <taxon>Rhabditoidea</taxon>
        <taxon>Rhabditidae</taxon>
        <taxon>Peloderinae</taxon>
        <taxon>Caenorhabditis</taxon>
    </lineage>
</organism>
<evidence type="ECO:0000256" key="9">
    <source>
        <dbReference type="ARBA" id="ARBA00033323"/>
    </source>
</evidence>
<dbReference type="GO" id="GO:0004831">
    <property type="term" value="F:tyrosine-tRNA ligase activity"/>
    <property type="evidence" value="ECO:0007669"/>
    <property type="project" value="UniProtKB-EC"/>
</dbReference>
<dbReference type="NCBIfam" id="TIGR00234">
    <property type="entry name" value="tyrS"/>
    <property type="match status" value="1"/>
</dbReference>
<dbReference type="PANTHER" id="PTHR11766:SF0">
    <property type="entry name" value="TYROSINE--TRNA LIGASE, MITOCHONDRIAL"/>
    <property type="match status" value="1"/>
</dbReference>
<dbReference type="InterPro" id="IPR002305">
    <property type="entry name" value="aa-tRNA-synth_Ic"/>
</dbReference>
<dbReference type="InterPro" id="IPR014729">
    <property type="entry name" value="Rossmann-like_a/b/a_fold"/>
</dbReference>